<dbReference type="GO" id="GO:0003735">
    <property type="term" value="F:structural constituent of ribosome"/>
    <property type="evidence" value="ECO:0007669"/>
    <property type="project" value="InterPro"/>
</dbReference>
<dbReference type="NCBIfam" id="TIGR01071">
    <property type="entry name" value="rplO_bact"/>
    <property type="match status" value="1"/>
</dbReference>
<proteinExistence type="inferred from homology"/>
<feature type="compositionally biased region" description="Basic and acidic residues" evidence="5">
    <location>
        <begin position="184"/>
        <end position="193"/>
    </location>
</feature>
<evidence type="ECO:0000313" key="7">
    <source>
        <dbReference type="EMBL" id="SPT69300.1"/>
    </source>
</evidence>
<comment type="function">
    <text evidence="4">Binds to the 23S rRNA.</text>
</comment>
<dbReference type="InterPro" id="IPR021131">
    <property type="entry name" value="Ribosomal_uL15/eL18"/>
</dbReference>
<accession>A0A2X0VNL3</accession>
<dbReference type="PANTHER" id="PTHR12934:SF11">
    <property type="entry name" value="LARGE RIBOSOMAL SUBUNIT PROTEIN UL15M"/>
    <property type="match status" value="1"/>
</dbReference>
<protein>
    <recommendedName>
        <fullName evidence="4">Large ribosomal subunit protein uL15</fullName>
    </recommendedName>
</protein>
<dbReference type="GO" id="GO:0006412">
    <property type="term" value="P:translation"/>
    <property type="evidence" value="ECO:0007669"/>
    <property type="project" value="UniProtKB-UniRule"/>
</dbReference>
<dbReference type="GO" id="GO:0019843">
    <property type="term" value="F:rRNA binding"/>
    <property type="evidence" value="ECO:0007669"/>
    <property type="project" value="UniProtKB-UniRule"/>
</dbReference>
<dbReference type="Proteomes" id="UP000250086">
    <property type="component" value="Unassembled WGS sequence"/>
</dbReference>
<keyword evidence="4" id="KW-0699">rRNA-binding</keyword>
<keyword evidence="2 4" id="KW-0689">Ribosomal protein</keyword>
<evidence type="ECO:0000256" key="4">
    <source>
        <dbReference type="HAMAP-Rule" id="MF_01341"/>
    </source>
</evidence>
<evidence type="ECO:0000313" key="8">
    <source>
        <dbReference type="Proteomes" id="UP000250086"/>
    </source>
</evidence>
<comment type="similarity">
    <text evidence="1 4">Belongs to the universal ribosomal protein uL15 family.</text>
</comment>
<feature type="region of interest" description="Disordered" evidence="5">
    <location>
        <begin position="1"/>
        <end position="51"/>
    </location>
</feature>
<dbReference type="HAMAP" id="MF_01341">
    <property type="entry name" value="Ribosomal_uL15"/>
    <property type="match status" value="1"/>
</dbReference>
<gene>
    <name evidence="4 7" type="primary">rplO</name>
    <name evidence="7" type="ORF">NCTC13093_00666</name>
</gene>
<sequence>MRLDSLKPAEGSRRRSVRVGRGIGSGLGKTCGRGVKGSGARKSPNVRPGFEGGQMPLKIRLPKFGFWSPKAAVSAEVSLNDLNKVDGDVVDMAALLKARLISRKIKYVKIVLSPVPNFTRKIDVKGLGVTKGARAAIEAQGGTIEVANFVTEAAARRERSAQRRANKNKMLQDKLAATGIVKPARKEKVEKTDLAAGGKKASAKKK</sequence>
<comment type="subunit">
    <text evidence="4">Part of the 50S ribosomal subunit.</text>
</comment>
<keyword evidence="4" id="KW-0694">RNA-binding</keyword>
<dbReference type="InterPro" id="IPR030878">
    <property type="entry name" value="Ribosomal_uL15"/>
</dbReference>
<dbReference type="InterPro" id="IPR036227">
    <property type="entry name" value="Ribosomal_uL15/eL18_sf"/>
</dbReference>
<organism evidence="7 8">
    <name type="scientific">Anaerobiospirillum thomasii</name>
    <dbReference type="NCBI Taxonomy" id="179995"/>
    <lineage>
        <taxon>Bacteria</taxon>
        <taxon>Pseudomonadati</taxon>
        <taxon>Pseudomonadota</taxon>
        <taxon>Gammaproteobacteria</taxon>
        <taxon>Aeromonadales</taxon>
        <taxon>Succinivibrionaceae</taxon>
        <taxon>Anaerobiospirillum</taxon>
    </lineage>
</organism>
<feature type="domain" description="Large ribosomal subunit protein uL15/eL18" evidence="6">
    <location>
        <begin position="81"/>
        <end position="145"/>
    </location>
</feature>
<dbReference type="PANTHER" id="PTHR12934">
    <property type="entry name" value="50S RIBOSOMAL PROTEIN L15"/>
    <property type="match status" value="1"/>
</dbReference>
<dbReference type="Pfam" id="PF00828">
    <property type="entry name" value="Ribosomal_L27A"/>
    <property type="match status" value="1"/>
</dbReference>
<dbReference type="GO" id="GO:0022625">
    <property type="term" value="C:cytosolic large ribosomal subunit"/>
    <property type="evidence" value="ECO:0007669"/>
    <property type="project" value="TreeGrafter"/>
</dbReference>
<dbReference type="SUPFAM" id="SSF52080">
    <property type="entry name" value="Ribosomal proteins L15p and L18e"/>
    <property type="match status" value="1"/>
</dbReference>
<name>A0A2X0VNL3_9GAMM</name>
<dbReference type="AlphaFoldDB" id="A0A2X0VNL3"/>
<feature type="region of interest" description="Disordered" evidence="5">
    <location>
        <begin position="182"/>
        <end position="206"/>
    </location>
</feature>
<dbReference type="Gene3D" id="3.100.10.10">
    <property type="match status" value="1"/>
</dbReference>
<keyword evidence="8" id="KW-1185">Reference proteome</keyword>
<dbReference type="OrthoDB" id="9810293at2"/>
<evidence type="ECO:0000256" key="3">
    <source>
        <dbReference type="ARBA" id="ARBA00023274"/>
    </source>
</evidence>
<evidence type="ECO:0000256" key="5">
    <source>
        <dbReference type="SAM" id="MobiDB-lite"/>
    </source>
</evidence>
<dbReference type="InterPro" id="IPR005749">
    <property type="entry name" value="Ribosomal_uL15_bac-type"/>
</dbReference>
<keyword evidence="3 4" id="KW-0687">Ribonucleoprotein</keyword>
<evidence type="ECO:0000256" key="1">
    <source>
        <dbReference type="ARBA" id="ARBA00007320"/>
    </source>
</evidence>
<evidence type="ECO:0000259" key="6">
    <source>
        <dbReference type="Pfam" id="PF00828"/>
    </source>
</evidence>
<reference evidence="7 8" key="1">
    <citation type="submission" date="2018-06" db="EMBL/GenBank/DDBJ databases">
        <authorList>
            <consortium name="Pathogen Informatics"/>
            <person name="Doyle S."/>
        </authorList>
    </citation>
    <scope>NUCLEOTIDE SEQUENCE [LARGE SCALE GENOMIC DNA]</scope>
    <source>
        <strain evidence="7 8">NCTC13093</strain>
    </source>
</reference>
<evidence type="ECO:0000256" key="2">
    <source>
        <dbReference type="ARBA" id="ARBA00022980"/>
    </source>
</evidence>
<feature type="compositionally biased region" description="Gly residues" evidence="5">
    <location>
        <begin position="21"/>
        <end position="37"/>
    </location>
</feature>
<dbReference type="EMBL" id="UAPV01000001">
    <property type="protein sequence ID" value="SPT69300.1"/>
    <property type="molecule type" value="Genomic_DNA"/>
</dbReference>
<feature type="compositionally biased region" description="Basic and acidic residues" evidence="5">
    <location>
        <begin position="1"/>
        <end position="13"/>
    </location>
</feature>